<comment type="subcellular location">
    <subcellularLocation>
        <location evidence="1">Cell membrane</location>
        <topology evidence="1">Multi-pass membrane protein</topology>
    </subcellularLocation>
</comment>
<dbReference type="PANTHER" id="PTHR30047:SF12">
    <property type="entry name" value="BCCT-FAMILY TRANSPORTER"/>
    <property type="match status" value="1"/>
</dbReference>
<feature type="transmembrane region" description="Helical" evidence="7">
    <location>
        <begin position="90"/>
        <end position="108"/>
    </location>
</feature>
<protein>
    <submittedName>
        <fullName evidence="8">BCCT family betaine/carnitine transporter</fullName>
    </submittedName>
</protein>
<dbReference type="Pfam" id="PF02028">
    <property type="entry name" value="BCCT"/>
    <property type="match status" value="1"/>
</dbReference>
<dbReference type="PANTHER" id="PTHR30047">
    <property type="entry name" value="HIGH-AFFINITY CHOLINE TRANSPORT PROTEIN-RELATED"/>
    <property type="match status" value="1"/>
</dbReference>
<keyword evidence="6 7" id="KW-0472">Membrane</keyword>
<feature type="transmembrane region" description="Helical" evidence="7">
    <location>
        <begin position="317"/>
        <end position="334"/>
    </location>
</feature>
<evidence type="ECO:0000256" key="4">
    <source>
        <dbReference type="ARBA" id="ARBA00022692"/>
    </source>
</evidence>
<gene>
    <name evidence="8" type="ORF">DFP81_11254</name>
</gene>
<feature type="transmembrane region" description="Helical" evidence="7">
    <location>
        <begin position="50"/>
        <end position="70"/>
    </location>
</feature>
<evidence type="ECO:0000256" key="7">
    <source>
        <dbReference type="SAM" id="Phobius"/>
    </source>
</evidence>
<evidence type="ECO:0000256" key="6">
    <source>
        <dbReference type="ARBA" id="ARBA00023136"/>
    </source>
</evidence>
<feature type="transmembrane region" description="Helical" evidence="7">
    <location>
        <begin position="141"/>
        <end position="161"/>
    </location>
</feature>
<feature type="transmembrane region" description="Helical" evidence="7">
    <location>
        <begin position="471"/>
        <end position="492"/>
    </location>
</feature>
<organism evidence="8 9">
    <name type="scientific">Marinomonas pollencensis</name>
    <dbReference type="NCBI Taxonomy" id="491954"/>
    <lineage>
        <taxon>Bacteria</taxon>
        <taxon>Pseudomonadati</taxon>
        <taxon>Pseudomonadota</taxon>
        <taxon>Gammaproteobacteria</taxon>
        <taxon>Oceanospirillales</taxon>
        <taxon>Oceanospirillaceae</taxon>
        <taxon>Marinomonas</taxon>
    </lineage>
</organism>
<feature type="transmembrane region" description="Helical" evidence="7">
    <location>
        <begin position="193"/>
        <end position="224"/>
    </location>
</feature>
<feature type="transmembrane region" description="Helical" evidence="7">
    <location>
        <begin position="445"/>
        <end position="465"/>
    </location>
</feature>
<keyword evidence="2" id="KW-0813">Transport</keyword>
<keyword evidence="4 7" id="KW-0812">Transmembrane</keyword>
<evidence type="ECO:0000256" key="2">
    <source>
        <dbReference type="ARBA" id="ARBA00022448"/>
    </source>
</evidence>
<feature type="transmembrane region" description="Helical" evidence="7">
    <location>
        <begin position="230"/>
        <end position="250"/>
    </location>
</feature>
<dbReference type="InterPro" id="IPR000060">
    <property type="entry name" value="BCCT_transptr"/>
</dbReference>
<keyword evidence="9" id="KW-1185">Reference proteome</keyword>
<comment type="caution">
    <text evidence="8">The sequence shown here is derived from an EMBL/GenBank/DDBJ whole genome shotgun (WGS) entry which is preliminary data.</text>
</comment>
<keyword evidence="5 7" id="KW-1133">Transmembrane helix</keyword>
<evidence type="ECO:0000313" key="9">
    <source>
        <dbReference type="Proteomes" id="UP000256542"/>
    </source>
</evidence>
<dbReference type="RefSeq" id="WP_115898671.1">
    <property type="nucleotide sequence ID" value="NZ_QUNG01000012.1"/>
</dbReference>
<dbReference type="GO" id="GO:0005886">
    <property type="term" value="C:plasma membrane"/>
    <property type="evidence" value="ECO:0007669"/>
    <property type="project" value="UniProtKB-SubCell"/>
</dbReference>
<dbReference type="Proteomes" id="UP000256542">
    <property type="component" value="Unassembled WGS sequence"/>
</dbReference>
<evidence type="ECO:0000256" key="3">
    <source>
        <dbReference type="ARBA" id="ARBA00022475"/>
    </source>
</evidence>
<dbReference type="OrthoDB" id="9775735at2"/>
<evidence type="ECO:0000256" key="1">
    <source>
        <dbReference type="ARBA" id="ARBA00004651"/>
    </source>
</evidence>
<dbReference type="GO" id="GO:0022857">
    <property type="term" value="F:transmembrane transporter activity"/>
    <property type="evidence" value="ECO:0007669"/>
    <property type="project" value="InterPro"/>
</dbReference>
<dbReference type="AlphaFoldDB" id="A0A3E0DID4"/>
<evidence type="ECO:0000313" key="8">
    <source>
        <dbReference type="EMBL" id="REG81803.1"/>
    </source>
</evidence>
<proteinExistence type="predicted"/>
<dbReference type="EMBL" id="QUNG01000012">
    <property type="protein sequence ID" value="REG81803.1"/>
    <property type="molecule type" value="Genomic_DNA"/>
</dbReference>
<name>A0A3E0DID4_9GAMM</name>
<accession>A0A3E0DID4</accession>
<keyword evidence="3" id="KW-1003">Cell membrane</keyword>
<feature type="transmembrane region" description="Helical" evidence="7">
    <location>
        <begin position="12"/>
        <end position="30"/>
    </location>
</feature>
<evidence type="ECO:0000256" key="5">
    <source>
        <dbReference type="ARBA" id="ARBA00022989"/>
    </source>
</evidence>
<sequence length="540" mass="59179">MTIIKNSNLDRVAILVSLLIVGAVSAYFLSHPDAAIHIAGQIFTLASESFGVPILWYAFGLVMIAAYFVFSKYGHIRMGDEKPEFSTFSYIAMMALAGVGSGTVYWAFLEWSYYIKTPPFAMPAGSVESAEWAVTYSMHHWGITAWCIYAVTAIPVMYSYYIRKHRSLKLSDIVISMIKNPIVAKIIGRTIDIVYPIAVVFSLIIVLALGAPIISAAVALLFGIQDTLTLKLSMIFIVAVLLISSSFLGIEKGMQKISSYGAYFVAGLAAYIFFFGPTQFILENTSSSLAIWGQNFVKMSLYADAINQAKFPQSWTAYFWAYWMIFIPLMCIFVTKVSKGRTIREVIICMVGGGTAGIALLFSVVGSFMMKTQLDGKVEISKMVSDGQASLAIVNALGTLPLSSVILSIFIISTFLLLITTMDGSVFTVACNTQKKLDDNANPSTLLKIFWCLMIVAIPAVFISVNAPVSSMQSAILIFAIPLLMLTGFMLYKVFGYMKEDYGHLTSLEIQAMHKLAQTKTVETTADAPSVSPLNKVKNV</sequence>
<feature type="transmembrane region" description="Helical" evidence="7">
    <location>
        <begin position="346"/>
        <end position="369"/>
    </location>
</feature>
<reference evidence="8 9" key="1">
    <citation type="submission" date="2018-08" db="EMBL/GenBank/DDBJ databases">
        <title>Genomic Encyclopedia of Type Strains, Phase III (KMG-III): the genomes of soil and plant-associated and newly described type strains.</title>
        <authorList>
            <person name="Whitman W."/>
        </authorList>
    </citation>
    <scope>NUCLEOTIDE SEQUENCE [LARGE SCALE GENOMIC DNA]</scope>
    <source>
        <strain evidence="8 9">CECT 7375</strain>
    </source>
</reference>
<feature type="transmembrane region" description="Helical" evidence="7">
    <location>
        <begin position="262"/>
        <end position="282"/>
    </location>
</feature>
<feature type="transmembrane region" description="Helical" evidence="7">
    <location>
        <begin position="389"/>
        <end position="419"/>
    </location>
</feature>